<gene>
    <name evidence="9" type="ORF">H2LOC_000990</name>
</gene>
<keyword evidence="4" id="KW-0418">Kinase</keyword>
<organism evidence="9 10">
    <name type="scientific">Methylocystis heyeri</name>
    <dbReference type="NCBI Taxonomy" id="391905"/>
    <lineage>
        <taxon>Bacteria</taxon>
        <taxon>Pseudomonadati</taxon>
        <taxon>Pseudomonadota</taxon>
        <taxon>Alphaproteobacteria</taxon>
        <taxon>Hyphomicrobiales</taxon>
        <taxon>Methylocystaceae</taxon>
        <taxon>Methylocystis</taxon>
    </lineage>
</organism>
<evidence type="ECO:0000313" key="9">
    <source>
        <dbReference type="EMBL" id="QGM44386.1"/>
    </source>
</evidence>
<dbReference type="InterPro" id="IPR011712">
    <property type="entry name" value="Sig_transdc_His_kin_sub3_dim/P"/>
</dbReference>
<sequence>MQLIVRLIFQLFGVVLLCLLITAGAVMSNVHRSIGEETAASSERVAHGLANLFWREILWRESLRGDRLLLPSPDWETLETLKLVSPGVCVTFSPGEERGVQTLCSQTEGVGTPAPAWFAKAYDSFFGPQSSVSTPVSAKEPGAVVVATAEPAAAVRQAWRQVSIILTFAVSMAFGICILAAAMIAHALAPTEQVVAGLRRLADGDYRHRVHIRSKGEFGLIAGAVNDLAARLAQASGERVSLTKRLFEVQEEERRALARDLHDEFGQCLTATVAFASSIKARASDRPDLVKDAEAVIRTAKRMMTTLREALARLRSQDLDEVGLEASLIQLVSGWNAETTPSATVHLDLLGDLDGVPQTVSTNVYRIAQECLTNAMRHGRPSDVRLRVERLAADGDFIALMVEDDGGGDPSRLANAPGHGILGVRERVAAFGGSMWIAPSARGVRVSARIPLTQAGVQTTRIAA</sequence>
<dbReference type="SMART" id="SM00304">
    <property type="entry name" value="HAMP"/>
    <property type="match status" value="1"/>
</dbReference>
<evidence type="ECO:0000256" key="6">
    <source>
        <dbReference type="SAM" id="Coils"/>
    </source>
</evidence>
<evidence type="ECO:0000256" key="1">
    <source>
        <dbReference type="ARBA" id="ARBA00004370"/>
    </source>
</evidence>
<dbReference type="InterPro" id="IPR036890">
    <property type="entry name" value="HATPase_C_sf"/>
</dbReference>
<reference evidence="9 10" key="1">
    <citation type="submission" date="2019-11" db="EMBL/GenBank/DDBJ databases">
        <title>The genome sequence of Methylocystis heyeri.</title>
        <authorList>
            <person name="Oshkin I.Y."/>
            <person name="Miroshnikov K."/>
            <person name="Dedysh S.N."/>
        </authorList>
    </citation>
    <scope>NUCLEOTIDE SEQUENCE [LARGE SCALE GENOMIC DNA]</scope>
    <source>
        <strain evidence="9 10">H2</strain>
    </source>
</reference>
<evidence type="ECO:0000256" key="2">
    <source>
        <dbReference type="ARBA" id="ARBA00022553"/>
    </source>
</evidence>
<dbReference type="Pfam" id="PF02518">
    <property type="entry name" value="HATPase_c"/>
    <property type="match status" value="1"/>
</dbReference>
<dbReference type="SUPFAM" id="SSF158472">
    <property type="entry name" value="HAMP domain-like"/>
    <property type="match status" value="1"/>
</dbReference>
<keyword evidence="7" id="KW-0812">Transmembrane</keyword>
<dbReference type="PROSITE" id="PS50885">
    <property type="entry name" value="HAMP"/>
    <property type="match status" value="1"/>
</dbReference>
<dbReference type="OrthoDB" id="9778496at2"/>
<keyword evidence="5" id="KW-0902">Two-component regulatory system</keyword>
<dbReference type="AlphaFoldDB" id="A0A6B8K8N4"/>
<dbReference type="PANTHER" id="PTHR24421">
    <property type="entry name" value="NITRATE/NITRITE SENSOR PROTEIN NARX-RELATED"/>
    <property type="match status" value="1"/>
</dbReference>
<keyword evidence="2" id="KW-0597">Phosphoprotein</keyword>
<dbReference type="InterPro" id="IPR003660">
    <property type="entry name" value="HAMP_dom"/>
</dbReference>
<dbReference type="Gene3D" id="1.20.5.1930">
    <property type="match status" value="1"/>
</dbReference>
<dbReference type="PANTHER" id="PTHR24421:SF58">
    <property type="entry name" value="SIGNAL TRANSDUCTION HISTIDINE-PROTEIN KINASE_PHOSPHATASE UHPB"/>
    <property type="match status" value="1"/>
</dbReference>
<dbReference type="InterPro" id="IPR050482">
    <property type="entry name" value="Sensor_HK_TwoCompSys"/>
</dbReference>
<accession>A0A6B8K8N4</accession>
<dbReference type="GO" id="GO:0000155">
    <property type="term" value="F:phosphorelay sensor kinase activity"/>
    <property type="evidence" value="ECO:0007669"/>
    <property type="project" value="InterPro"/>
</dbReference>
<dbReference type="InterPro" id="IPR003594">
    <property type="entry name" value="HATPase_dom"/>
</dbReference>
<keyword evidence="3" id="KW-0808">Transferase</keyword>
<dbReference type="GO" id="GO:0046983">
    <property type="term" value="F:protein dimerization activity"/>
    <property type="evidence" value="ECO:0007669"/>
    <property type="project" value="InterPro"/>
</dbReference>
<keyword evidence="10" id="KW-1185">Reference proteome</keyword>
<evidence type="ECO:0000256" key="5">
    <source>
        <dbReference type="ARBA" id="ARBA00023012"/>
    </source>
</evidence>
<dbReference type="Gene3D" id="6.10.340.10">
    <property type="match status" value="1"/>
</dbReference>
<keyword evidence="6" id="KW-0175">Coiled coil</keyword>
<dbReference type="Pfam" id="PF07730">
    <property type="entry name" value="HisKA_3"/>
    <property type="match status" value="1"/>
</dbReference>
<dbReference type="SMART" id="SM00387">
    <property type="entry name" value="HATPase_c"/>
    <property type="match status" value="1"/>
</dbReference>
<name>A0A6B8K8N4_9HYPH</name>
<dbReference type="Proteomes" id="UP000309061">
    <property type="component" value="Chromosome"/>
</dbReference>
<dbReference type="Gene3D" id="3.30.565.10">
    <property type="entry name" value="Histidine kinase-like ATPase, C-terminal domain"/>
    <property type="match status" value="1"/>
</dbReference>
<dbReference type="EMBL" id="CP046052">
    <property type="protein sequence ID" value="QGM44386.1"/>
    <property type="molecule type" value="Genomic_DNA"/>
</dbReference>
<dbReference type="CDD" id="cd06225">
    <property type="entry name" value="HAMP"/>
    <property type="match status" value="1"/>
</dbReference>
<evidence type="ECO:0000256" key="4">
    <source>
        <dbReference type="ARBA" id="ARBA00022777"/>
    </source>
</evidence>
<feature type="domain" description="HAMP" evidence="8">
    <location>
        <begin position="185"/>
        <end position="237"/>
    </location>
</feature>
<evidence type="ECO:0000313" key="10">
    <source>
        <dbReference type="Proteomes" id="UP000309061"/>
    </source>
</evidence>
<evidence type="ECO:0000256" key="7">
    <source>
        <dbReference type="SAM" id="Phobius"/>
    </source>
</evidence>
<dbReference type="RefSeq" id="WP_136494691.1">
    <property type="nucleotide sequence ID" value="NZ_CP046052.1"/>
</dbReference>
<proteinExistence type="predicted"/>
<feature type="coiled-coil region" evidence="6">
    <location>
        <begin position="290"/>
        <end position="317"/>
    </location>
</feature>
<keyword evidence="7" id="KW-1133">Transmembrane helix</keyword>
<comment type="subcellular location">
    <subcellularLocation>
        <location evidence="1">Membrane</location>
    </subcellularLocation>
</comment>
<dbReference type="GO" id="GO:0016020">
    <property type="term" value="C:membrane"/>
    <property type="evidence" value="ECO:0007669"/>
    <property type="project" value="UniProtKB-SubCell"/>
</dbReference>
<keyword evidence="7" id="KW-0472">Membrane</keyword>
<dbReference type="SUPFAM" id="SSF55874">
    <property type="entry name" value="ATPase domain of HSP90 chaperone/DNA topoisomerase II/histidine kinase"/>
    <property type="match status" value="1"/>
</dbReference>
<dbReference type="CDD" id="cd16917">
    <property type="entry name" value="HATPase_UhpB-NarQ-NarX-like"/>
    <property type="match status" value="1"/>
</dbReference>
<evidence type="ECO:0000256" key="3">
    <source>
        <dbReference type="ARBA" id="ARBA00022679"/>
    </source>
</evidence>
<protein>
    <submittedName>
        <fullName evidence="9">HAMP domain-containing protein</fullName>
    </submittedName>
</protein>
<dbReference type="KEGG" id="mhey:H2LOC_000990"/>
<feature type="transmembrane region" description="Helical" evidence="7">
    <location>
        <begin position="164"/>
        <end position="189"/>
    </location>
</feature>
<feature type="transmembrane region" description="Helical" evidence="7">
    <location>
        <begin position="6"/>
        <end position="26"/>
    </location>
</feature>
<dbReference type="Pfam" id="PF00672">
    <property type="entry name" value="HAMP"/>
    <property type="match status" value="1"/>
</dbReference>
<evidence type="ECO:0000259" key="8">
    <source>
        <dbReference type="PROSITE" id="PS50885"/>
    </source>
</evidence>